<evidence type="ECO:0000313" key="2">
    <source>
        <dbReference type="EMBL" id="TYK01432.1"/>
    </source>
</evidence>
<name>A0A5A7VEM7_CUCMM</name>
<dbReference type="EMBL" id="SSTE01001308">
    <property type="protein sequence ID" value="KAA0065650.1"/>
    <property type="molecule type" value="Genomic_DNA"/>
</dbReference>
<dbReference type="AlphaFoldDB" id="A0A5A7VEM7"/>
<proteinExistence type="predicted"/>
<dbReference type="Proteomes" id="UP000321947">
    <property type="component" value="Unassembled WGS sequence"/>
</dbReference>
<protein>
    <recommendedName>
        <fullName evidence="5">RNA-directed DNA polymerase-like protein</fullName>
    </recommendedName>
</protein>
<dbReference type="EMBL" id="SSTD01016199">
    <property type="protein sequence ID" value="TYK01432.1"/>
    <property type="molecule type" value="Genomic_DNA"/>
</dbReference>
<evidence type="ECO:0008006" key="5">
    <source>
        <dbReference type="Google" id="ProtNLM"/>
    </source>
</evidence>
<dbReference type="Proteomes" id="UP000321393">
    <property type="component" value="Unassembled WGS sequence"/>
</dbReference>
<organism evidence="1 3">
    <name type="scientific">Cucumis melo var. makuwa</name>
    <name type="common">Oriental melon</name>
    <dbReference type="NCBI Taxonomy" id="1194695"/>
    <lineage>
        <taxon>Eukaryota</taxon>
        <taxon>Viridiplantae</taxon>
        <taxon>Streptophyta</taxon>
        <taxon>Embryophyta</taxon>
        <taxon>Tracheophyta</taxon>
        <taxon>Spermatophyta</taxon>
        <taxon>Magnoliopsida</taxon>
        <taxon>eudicotyledons</taxon>
        <taxon>Gunneridae</taxon>
        <taxon>Pentapetalae</taxon>
        <taxon>rosids</taxon>
        <taxon>fabids</taxon>
        <taxon>Cucurbitales</taxon>
        <taxon>Cucurbitaceae</taxon>
        <taxon>Benincaseae</taxon>
        <taxon>Cucumis</taxon>
    </lineage>
</organism>
<sequence>MLLNTGFSRPVQAPYGARVLSLKKKDRSPQQCTDRHIRSRYCRVRTTKAKGLKTTCVTGHEANEFPVVPLSLTDAKGEKCCSVQSQINVLGHVRECHQRGLLREEDTQWNGNLECQAAFNGLKQAMIEGPSLGIVDATKTPKGQAEQFSCVFEEYWHHCDGRQRNWVQLLNVTQFASSAQANSRIKGSPFEIKGNRHSVLPPLADGPYVGNRP</sequence>
<dbReference type="OrthoDB" id="1928766at2759"/>
<accession>A0A5A7VEM7</accession>
<comment type="caution">
    <text evidence="1">The sequence shown here is derived from an EMBL/GenBank/DDBJ whole genome shotgun (WGS) entry which is preliminary data.</text>
</comment>
<evidence type="ECO:0000313" key="3">
    <source>
        <dbReference type="Proteomes" id="UP000321393"/>
    </source>
</evidence>
<evidence type="ECO:0000313" key="1">
    <source>
        <dbReference type="EMBL" id="KAA0065650.1"/>
    </source>
</evidence>
<gene>
    <name evidence="2" type="ORF">E5676_scaffold772G00160</name>
    <name evidence="1" type="ORF">E6C27_scaffold90G001060</name>
</gene>
<reference evidence="3 4" key="1">
    <citation type="submission" date="2019-08" db="EMBL/GenBank/DDBJ databases">
        <title>Draft genome sequences of two oriental melons (Cucumis melo L. var makuwa).</title>
        <authorList>
            <person name="Kwon S.-Y."/>
        </authorList>
    </citation>
    <scope>NUCLEOTIDE SEQUENCE [LARGE SCALE GENOMIC DNA]</scope>
    <source>
        <strain evidence="4">cv. Chang Bougi</strain>
        <strain evidence="3">cv. SW 3</strain>
        <tissue evidence="1">Leaf</tissue>
    </source>
</reference>
<evidence type="ECO:0000313" key="4">
    <source>
        <dbReference type="Proteomes" id="UP000321947"/>
    </source>
</evidence>